<keyword evidence="6" id="KW-0624">Polysaccharide degradation</keyword>
<dbReference type="InterPro" id="IPR011658">
    <property type="entry name" value="PA14_dom"/>
</dbReference>
<dbReference type="InterPro" id="IPR050288">
    <property type="entry name" value="Cellulose_deg_GH3"/>
</dbReference>
<dbReference type="PRINTS" id="PR00133">
    <property type="entry name" value="GLHYDRLASE3"/>
</dbReference>
<comment type="catalytic activity">
    <reaction evidence="1 6">
        <text>Hydrolysis of terminal, non-reducing beta-D-glucosyl residues with release of beta-D-glucose.</text>
        <dbReference type="EC" id="3.2.1.21"/>
    </reaction>
</comment>
<accession>A0A4Y9Z102</accession>
<dbReference type="Pfam" id="PF01915">
    <property type="entry name" value="Glyco_hydro_3_C"/>
    <property type="match status" value="1"/>
</dbReference>
<evidence type="ECO:0000256" key="3">
    <source>
        <dbReference type="ARBA" id="ARBA00012744"/>
    </source>
</evidence>
<evidence type="ECO:0000256" key="5">
    <source>
        <dbReference type="ARBA" id="ARBA00023295"/>
    </source>
</evidence>
<dbReference type="PANTHER" id="PTHR42715:SF27">
    <property type="entry name" value="BETA-GLUCOSIDASE-RELATED"/>
    <property type="match status" value="1"/>
</dbReference>
<dbReference type="Pfam" id="PF07691">
    <property type="entry name" value="PA14"/>
    <property type="match status" value="1"/>
</dbReference>
<name>A0A4Y9Z102_9AGAM</name>
<dbReference type="InterPro" id="IPR019800">
    <property type="entry name" value="Glyco_hydro_3_AS"/>
</dbReference>
<dbReference type="EMBL" id="SEOQ01000188">
    <property type="protein sequence ID" value="TFY67511.1"/>
    <property type="molecule type" value="Genomic_DNA"/>
</dbReference>
<gene>
    <name evidence="8" type="ORF">EVG20_g3915</name>
</gene>
<dbReference type="AlphaFoldDB" id="A0A4Y9Z102"/>
<sequence length="856" mass="94108">MPPSDFANANLDEVVEKLTTEEAIQLIGGVGFWATHAVPRLGIPSIKTSDGPNGIRGNHFFMGTPAKCLPSATALGATWDTKLIEQVGLKLLAEEAKLRAASIILAPTCNIQRNPLGGRSFESFSEDPILSGTIAAAYTKGVQSGGIGVTIKHFVANDKENDRMGYDSIMSERALRETYLMPFMLTQKYAQPWAVMTSYNRVNGTHCAENKHLLTEILRKEWGFQGMTMSDWFGMYSIDHGINAGLDLEMPGTNKWRTIELVNRSLAARKVTIRTVKERARKILELAQRCAKEAPEANGDGLEYTRESAEDTALMRKVAAESIVLLKNEGNLLPLRPGNVKKIAIVGGNAKAYVLSGGGSAALKPSYFVSPYDGIVNSLPKDVEVTYSEGARAWLTHPSLDFDIFTEKGERGWIGTWHKHEHDESMVVVEEPFETRLVDETRIFVSLSAPEGITRRWTLRLRGQLRPRPYDTKFEFGLIAAGRAKLWVDGNLVIDNWTKQRRGDYFFGAGSRTETGVYDLKANKAHDIFVELCNVRAPAPEDGDEDEAVMDVNAGVRLGGAEVKDPDTLMQEAVQLAKEADAVIAVVGLNADWETEGYDRTTLALPGRTDELVRKVLEANPKTVVVTQSGSSITLPWAQSVPAILHSWYLGNATGDAIADVLFGKVNPSGKLSLTFPKRLEDVPSFTSFHSEDGQVRYAEDIYVGYKHYILRGIAPEFAFGHGLSYTTFSYSDLQISQPTIVNGDLDAMASITLKNTGSVAGSEVVQLYVSFPKTSDLSHPPLALKTFAKVSLLGPGQSETVKLHIDKYAVSYWSDVISRWVVEKGNYKVKIGSSSEKILLESDLVLDQGFEWNGL</sequence>
<evidence type="ECO:0000256" key="2">
    <source>
        <dbReference type="ARBA" id="ARBA00005336"/>
    </source>
</evidence>
<dbReference type="Gene3D" id="3.40.50.1700">
    <property type="entry name" value="Glycoside hydrolase family 3 C-terminal domain"/>
    <property type="match status" value="1"/>
</dbReference>
<dbReference type="InterPro" id="IPR037524">
    <property type="entry name" value="PA14/GLEYA"/>
</dbReference>
<comment type="caution">
    <text evidence="8">The sequence shown here is derived from an EMBL/GenBank/DDBJ whole genome shotgun (WGS) entry which is preliminary data.</text>
</comment>
<keyword evidence="9" id="KW-1185">Reference proteome</keyword>
<dbReference type="InterPro" id="IPR036881">
    <property type="entry name" value="Glyco_hydro_3_C_sf"/>
</dbReference>
<feature type="domain" description="PA14" evidence="7">
    <location>
        <begin position="408"/>
        <end position="574"/>
    </location>
</feature>
<dbReference type="SUPFAM" id="SSF52279">
    <property type="entry name" value="Beta-D-glucan exohydrolase, C-terminal domain"/>
    <property type="match status" value="1"/>
</dbReference>
<evidence type="ECO:0000256" key="1">
    <source>
        <dbReference type="ARBA" id="ARBA00000448"/>
    </source>
</evidence>
<evidence type="ECO:0000259" key="7">
    <source>
        <dbReference type="PROSITE" id="PS51820"/>
    </source>
</evidence>
<dbReference type="PANTHER" id="PTHR42715">
    <property type="entry name" value="BETA-GLUCOSIDASE"/>
    <property type="match status" value="1"/>
</dbReference>
<proteinExistence type="inferred from homology"/>
<dbReference type="GO" id="GO:0030245">
    <property type="term" value="P:cellulose catabolic process"/>
    <property type="evidence" value="ECO:0007669"/>
    <property type="project" value="UniProtKB-UniPathway"/>
</dbReference>
<dbReference type="InterPro" id="IPR002772">
    <property type="entry name" value="Glyco_hydro_3_C"/>
</dbReference>
<dbReference type="Proteomes" id="UP000298327">
    <property type="component" value="Unassembled WGS sequence"/>
</dbReference>
<protein>
    <recommendedName>
        <fullName evidence="3 6">beta-glucosidase</fullName>
        <ecNumber evidence="3 6">3.2.1.21</ecNumber>
    </recommendedName>
</protein>
<keyword evidence="6" id="KW-0119">Carbohydrate metabolism</keyword>
<organism evidence="8 9">
    <name type="scientific">Dentipellis fragilis</name>
    <dbReference type="NCBI Taxonomy" id="205917"/>
    <lineage>
        <taxon>Eukaryota</taxon>
        <taxon>Fungi</taxon>
        <taxon>Dikarya</taxon>
        <taxon>Basidiomycota</taxon>
        <taxon>Agaricomycotina</taxon>
        <taxon>Agaricomycetes</taxon>
        <taxon>Russulales</taxon>
        <taxon>Hericiaceae</taxon>
        <taxon>Dentipellis</taxon>
    </lineage>
</organism>
<dbReference type="UniPathway" id="UPA00696"/>
<dbReference type="FunFam" id="2.60.40.10:FF:000495">
    <property type="entry name" value="Periplasmic beta-glucosidase"/>
    <property type="match status" value="1"/>
</dbReference>
<comment type="similarity">
    <text evidence="2 6">Belongs to the glycosyl hydrolase 3 family.</text>
</comment>
<evidence type="ECO:0000313" key="9">
    <source>
        <dbReference type="Proteomes" id="UP000298327"/>
    </source>
</evidence>
<dbReference type="Pfam" id="PF00933">
    <property type="entry name" value="Glyco_hydro_3"/>
    <property type="match status" value="1"/>
</dbReference>
<dbReference type="InterPro" id="IPR013783">
    <property type="entry name" value="Ig-like_fold"/>
</dbReference>
<dbReference type="InterPro" id="IPR026891">
    <property type="entry name" value="Fn3-like"/>
</dbReference>
<dbReference type="STRING" id="205917.A0A4Y9Z102"/>
<dbReference type="EC" id="3.2.1.21" evidence="3 6"/>
<keyword evidence="5 6" id="KW-0326">Glycosidase</keyword>
<evidence type="ECO:0000256" key="4">
    <source>
        <dbReference type="ARBA" id="ARBA00022801"/>
    </source>
</evidence>
<dbReference type="OrthoDB" id="47059at2759"/>
<evidence type="ECO:0000313" key="8">
    <source>
        <dbReference type="EMBL" id="TFY67511.1"/>
    </source>
</evidence>
<dbReference type="PROSITE" id="PS00775">
    <property type="entry name" value="GLYCOSYL_HYDROL_F3"/>
    <property type="match status" value="1"/>
</dbReference>
<reference evidence="8 9" key="1">
    <citation type="submission" date="2019-02" db="EMBL/GenBank/DDBJ databases">
        <title>Genome sequencing of the rare red list fungi Dentipellis fragilis.</title>
        <authorList>
            <person name="Buettner E."/>
            <person name="Kellner H."/>
        </authorList>
    </citation>
    <scope>NUCLEOTIDE SEQUENCE [LARGE SCALE GENOMIC DNA]</scope>
    <source>
        <strain evidence="8 9">DSM 105465</strain>
    </source>
</reference>
<dbReference type="InterPro" id="IPR036962">
    <property type="entry name" value="Glyco_hydro_3_N_sf"/>
</dbReference>
<dbReference type="Pfam" id="PF14310">
    <property type="entry name" value="Fn3-like"/>
    <property type="match status" value="1"/>
</dbReference>
<dbReference type="InterPro" id="IPR001764">
    <property type="entry name" value="Glyco_hydro_3_N"/>
</dbReference>
<dbReference type="Gene3D" id="3.20.20.300">
    <property type="entry name" value="Glycoside hydrolase, family 3, N-terminal domain"/>
    <property type="match status" value="1"/>
</dbReference>
<dbReference type="GO" id="GO:0008422">
    <property type="term" value="F:beta-glucosidase activity"/>
    <property type="evidence" value="ECO:0007669"/>
    <property type="project" value="UniProtKB-EC"/>
</dbReference>
<dbReference type="Gene3D" id="2.60.40.10">
    <property type="entry name" value="Immunoglobulins"/>
    <property type="match status" value="1"/>
</dbReference>
<dbReference type="Gene3D" id="2.60.120.260">
    <property type="entry name" value="Galactose-binding domain-like"/>
    <property type="match status" value="1"/>
</dbReference>
<dbReference type="SUPFAM" id="SSF51445">
    <property type="entry name" value="(Trans)glycosidases"/>
    <property type="match status" value="1"/>
</dbReference>
<comment type="pathway">
    <text evidence="6">Glycan metabolism; cellulose degradation.</text>
</comment>
<dbReference type="InterPro" id="IPR017853">
    <property type="entry name" value="GH"/>
</dbReference>
<evidence type="ECO:0000256" key="6">
    <source>
        <dbReference type="RuleBase" id="RU361161"/>
    </source>
</evidence>
<dbReference type="SMART" id="SM01217">
    <property type="entry name" value="Fn3_like"/>
    <property type="match status" value="1"/>
</dbReference>
<dbReference type="PROSITE" id="PS51820">
    <property type="entry name" value="PA14"/>
    <property type="match status" value="1"/>
</dbReference>
<keyword evidence="4 6" id="KW-0378">Hydrolase</keyword>